<feature type="chain" id="PRO_5042857950" description="LysM domain-containing protein" evidence="5">
    <location>
        <begin position="19"/>
        <end position="654"/>
    </location>
</feature>
<dbReference type="Pfam" id="PF01476">
    <property type="entry name" value="LysM"/>
    <property type="match status" value="5"/>
</dbReference>
<accession>A0AAN6PCE9</accession>
<name>A0AAN6PCE9_9PEZI</name>
<feature type="signal peptide" evidence="5">
    <location>
        <begin position="1"/>
        <end position="18"/>
    </location>
</feature>
<dbReference type="GO" id="GO:0008061">
    <property type="term" value="F:chitin binding"/>
    <property type="evidence" value="ECO:0007669"/>
    <property type="project" value="UniProtKB-KW"/>
</dbReference>
<dbReference type="InterPro" id="IPR018392">
    <property type="entry name" value="LysM"/>
</dbReference>
<evidence type="ECO:0000256" key="5">
    <source>
        <dbReference type="SAM" id="SignalP"/>
    </source>
</evidence>
<dbReference type="AlphaFoldDB" id="A0AAN6PCE9"/>
<feature type="domain" description="LysM" evidence="6">
    <location>
        <begin position="458"/>
        <end position="504"/>
    </location>
</feature>
<evidence type="ECO:0000256" key="1">
    <source>
        <dbReference type="ARBA" id="ARBA00022669"/>
    </source>
</evidence>
<reference evidence="8" key="1">
    <citation type="journal article" date="2023" name="Mol. Phylogenet. Evol.">
        <title>Genome-scale phylogeny and comparative genomics of the fungal order Sordariales.</title>
        <authorList>
            <person name="Hensen N."/>
            <person name="Bonometti L."/>
            <person name="Westerberg I."/>
            <person name="Brannstrom I.O."/>
            <person name="Guillou S."/>
            <person name="Cros-Aarteil S."/>
            <person name="Calhoun S."/>
            <person name="Haridas S."/>
            <person name="Kuo A."/>
            <person name="Mondo S."/>
            <person name="Pangilinan J."/>
            <person name="Riley R."/>
            <person name="LaButti K."/>
            <person name="Andreopoulos B."/>
            <person name="Lipzen A."/>
            <person name="Chen C."/>
            <person name="Yan M."/>
            <person name="Daum C."/>
            <person name="Ng V."/>
            <person name="Clum A."/>
            <person name="Steindorff A."/>
            <person name="Ohm R.A."/>
            <person name="Martin F."/>
            <person name="Silar P."/>
            <person name="Natvig D.O."/>
            <person name="Lalanne C."/>
            <person name="Gautier V."/>
            <person name="Ament-Velasquez S.L."/>
            <person name="Kruys A."/>
            <person name="Hutchinson M.I."/>
            <person name="Powell A.J."/>
            <person name="Barry K."/>
            <person name="Miller A.N."/>
            <person name="Grigoriev I.V."/>
            <person name="Debuchy R."/>
            <person name="Gladieux P."/>
            <person name="Hiltunen Thoren M."/>
            <person name="Johannesson H."/>
        </authorList>
    </citation>
    <scope>NUCLEOTIDE SEQUENCE [LARGE SCALE GENOMIC DNA]</scope>
    <source>
        <strain evidence="8">CBS 284.82</strain>
    </source>
</reference>
<gene>
    <name evidence="7" type="ORF">C8A01DRAFT_18438</name>
</gene>
<evidence type="ECO:0000256" key="4">
    <source>
        <dbReference type="SAM" id="MobiDB-lite"/>
    </source>
</evidence>
<dbReference type="CDD" id="cd00118">
    <property type="entry name" value="LysM"/>
    <property type="match status" value="6"/>
</dbReference>
<comment type="similarity">
    <text evidence="3">Belongs to the secreted LysM effector family.</text>
</comment>
<evidence type="ECO:0000256" key="2">
    <source>
        <dbReference type="ARBA" id="ARBA00023026"/>
    </source>
</evidence>
<evidence type="ECO:0000256" key="3">
    <source>
        <dbReference type="ARBA" id="ARBA00044955"/>
    </source>
</evidence>
<feature type="domain" description="LysM" evidence="6">
    <location>
        <begin position="282"/>
        <end position="328"/>
    </location>
</feature>
<keyword evidence="8" id="KW-1185">Reference proteome</keyword>
<keyword evidence="2" id="KW-0843">Virulence</keyword>
<feature type="region of interest" description="Disordered" evidence="4">
    <location>
        <begin position="512"/>
        <end position="546"/>
    </location>
</feature>
<organism evidence="7 8">
    <name type="scientific">Parachaetomium inaequale</name>
    <dbReference type="NCBI Taxonomy" id="2588326"/>
    <lineage>
        <taxon>Eukaryota</taxon>
        <taxon>Fungi</taxon>
        <taxon>Dikarya</taxon>
        <taxon>Ascomycota</taxon>
        <taxon>Pezizomycotina</taxon>
        <taxon>Sordariomycetes</taxon>
        <taxon>Sordariomycetidae</taxon>
        <taxon>Sordariales</taxon>
        <taxon>Chaetomiaceae</taxon>
        <taxon>Parachaetomium</taxon>
    </lineage>
</organism>
<comment type="caution">
    <text evidence="7">The sequence shown here is derived from an EMBL/GenBank/DDBJ whole genome shotgun (WGS) entry which is preliminary data.</text>
</comment>
<protein>
    <recommendedName>
        <fullName evidence="6">LysM domain-containing protein</fullName>
    </recommendedName>
</protein>
<dbReference type="SUPFAM" id="SSF54106">
    <property type="entry name" value="LysM domain"/>
    <property type="match status" value="5"/>
</dbReference>
<dbReference type="Proteomes" id="UP001303115">
    <property type="component" value="Unassembled WGS sequence"/>
</dbReference>
<dbReference type="InterPro" id="IPR052210">
    <property type="entry name" value="LysM1-like"/>
</dbReference>
<feature type="domain" description="LysM" evidence="6">
    <location>
        <begin position="555"/>
        <end position="600"/>
    </location>
</feature>
<keyword evidence="5" id="KW-0732">Signal</keyword>
<dbReference type="PANTHER" id="PTHR34997:SF1">
    <property type="entry name" value="PEPTIDOGLYCAN-BINDING LYSIN DOMAIN"/>
    <property type="match status" value="1"/>
</dbReference>
<dbReference type="InterPro" id="IPR036779">
    <property type="entry name" value="LysM_dom_sf"/>
</dbReference>
<evidence type="ECO:0000259" key="6">
    <source>
        <dbReference type="PROSITE" id="PS51782"/>
    </source>
</evidence>
<dbReference type="EMBL" id="MU854464">
    <property type="protein sequence ID" value="KAK4034837.1"/>
    <property type="molecule type" value="Genomic_DNA"/>
</dbReference>
<sequence>MSRSFALLISSLLVAVHGDIVLFPWTSNDGSFGNAVDAVSGFGNSQPISAACASALNKTVTCDPQMQLLAASGYVISLDGASSSLCDSKCNSSLVSYRTAVTTACGASGAFDTYPNTWRGDIILDYFNMVCDKDPGSGKYCPKWLPEQYAANGNPKLENLPDSVLCSHCQINNMRTVQGSVFLGYNEAMVATYQKIFTITAATTPKPPPQETFPNTENGANRTCLSGKTYTTKAGDTCHSIALAQSVAEDTLASINDLTVDCTRLTVENGTAFNLCLPQTCETAQVGATDSCWSISAQHNISFAQFMAYNPAINGDCTNLRPNGTVVCVTSPDGSYVPVALPGSNSSWSLGEYAEEVVPAPGNTPFGTTLNCGAYYKVQIADTCNRVSLAAKVSVPLFQEINPSIDAGCTNLVPDLWYCVHPTYDWNVTTGGGGTTPSSTTLPPPGPTPTGTTKQCYKWHTIVTNDNCALLQNTLGVTMAQLMAWNPDLKADCTNLILGDAYCVQGPPLPSSTSTIPSTSSKPTSTTTKATSTSTKTTTTTPPSATSTAPAACATIYTVKTGDWCAKIWEQFGLSEAQFRALNPQLNAACALDVGQVLCVAAPSACKKTYTVVSGDYCAKIWGQFGLTEGGFRGLNPGLNANCDLDVGQRVCVG</sequence>
<evidence type="ECO:0000313" key="7">
    <source>
        <dbReference type="EMBL" id="KAK4034837.1"/>
    </source>
</evidence>
<feature type="domain" description="LysM" evidence="6">
    <location>
        <begin position="374"/>
        <end position="420"/>
    </location>
</feature>
<keyword evidence="1" id="KW-0147">Chitin-binding</keyword>
<dbReference type="Gene3D" id="3.10.350.10">
    <property type="entry name" value="LysM domain"/>
    <property type="match status" value="6"/>
</dbReference>
<proteinExistence type="inferred from homology"/>
<dbReference type="SMART" id="SM00257">
    <property type="entry name" value="LysM"/>
    <property type="match status" value="6"/>
</dbReference>
<evidence type="ECO:0000313" key="8">
    <source>
        <dbReference type="Proteomes" id="UP001303115"/>
    </source>
</evidence>
<feature type="domain" description="LysM" evidence="6">
    <location>
        <begin position="608"/>
        <end position="653"/>
    </location>
</feature>
<dbReference type="PANTHER" id="PTHR34997">
    <property type="entry name" value="AM15"/>
    <property type="match status" value="1"/>
</dbReference>
<feature type="region of interest" description="Disordered" evidence="4">
    <location>
        <begin position="431"/>
        <end position="451"/>
    </location>
</feature>
<dbReference type="PROSITE" id="PS51782">
    <property type="entry name" value="LYSM"/>
    <property type="match status" value="5"/>
</dbReference>